<dbReference type="Pfam" id="PF02348">
    <property type="entry name" value="CTP_transf_3"/>
    <property type="match status" value="1"/>
</dbReference>
<evidence type="ECO:0000256" key="6">
    <source>
        <dbReference type="ARBA" id="ARBA00011881"/>
    </source>
</evidence>
<dbReference type="InterPro" id="IPR010023">
    <property type="entry name" value="KdsC_fam"/>
</dbReference>
<comment type="pathway">
    <text evidence="3">Amino-sugar metabolism; N-acetylneuraminate metabolism.</text>
</comment>
<proteinExistence type="inferred from homology"/>
<evidence type="ECO:0000256" key="1">
    <source>
        <dbReference type="ARBA" id="ARBA00001862"/>
    </source>
</evidence>
<dbReference type="EMBL" id="FMYV01000008">
    <property type="protein sequence ID" value="SDC79944.1"/>
    <property type="molecule type" value="Genomic_DNA"/>
</dbReference>
<dbReference type="Pfam" id="PF08282">
    <property type="entry name" value="Hydrolase_3"/>
    <property type="match status" value="1"/>
</dbReference>
<dbReference type="GO" id="GO:0008781">
    <property type="term" value="F:N-acylneuraminate cytidylyltransferase activity"/>
    <property type="evidence" value="ECO:0007669"/>
    <property type="project" value="UniProtKB-EC"/>
</dbReference>
<keyword evidence="11" id="KW-0808">Transferase</keyword>
<dbReference type="NCBIfam" id="TIGR01670">
    <property type="entry name" value="KdsC-phosphatas"/>
    <property type="match status" value="1"/>
</dbReference>
<dbReference type="CDD" id="cd02513">
    <property type="entry name" value="CMP-NeuAc_Synthase"/>
    <property type="match status" value="1"/>
</dbReference>
<dbReference type="SUPFAM" id="SSF56784">
    <property type="entry name" value="HAD-like"/>
    <property type="match status" value="1"/>
</dbReference>
<keyword evidence="11" id="KW-0548">Nucleotidyltransferase</keyword>
<evidence type="ECO:0000256" key="2">
    <source>
        <dbReference type="ARBA" id="ARBA00001946"/>
    </source>
</evidence>
<evidence type="ECO:0000256" key="10">
    <source>
        <dbReference type="ARBA" id="ARBA00022842"/>
    </source>
</evidence>
<evidence type="ECO:0000256" key="8">
    <source>
        <dbReference type="ARBA" id="ARBA00022723"/>
    </source>
</evidence>
<comment type="similarity">
    <text evidence="5">Belongs to the CMP-NeuNAc synthase family.</text>
</comment>
<keyword evidence="10" id="KW-0460">Magnesium</keyword>
<dbReference type="InterPro" id="IPR050793">
    <property type="entry name" value="CMP-NeuNAc_synthase"/>
</dbReference>
<dbReference type="GO" id="GO:0046872">
    <property type="term" value="F:metal ion binding"/>
    <property type="evidence" value="ECO:0007669"/>
    <property type="project" value="UniProtKB-KW"/>
</dbReference>
<comment type="catalytic activity">
    <reaction evidence="1">
        <text>an N-acylneuraminate + CTP = a CMP-N-acyl-beta-neuraminate + diphosphate</text>
        <dbReference type="Rhea" id="RHEA:11344"/>
        <dbReference type="ChEBI" id="CHEBI:33019"/>
        <dbReference type="ChEBI" id="CHEBI:37563"/>
        <dbReference type="ChEBI" id="CHEBI:60073"/>
        <dbReference type="ChEBI" id="CHEBI:68671"/>
        <dbReference type="EC" id="2.7.7.43"/>
    </reaction>
</comment>
<dbReference type="InterPro" id="IPR003329">
    <property type="entry name" value="Cytidylyl_trans"/>
</dbReference>
<dbReference type="SFLD" id="SFLDG01138">
    <property type="entry name" value="C1.6.2:_Deoxy-d-mannose-octulo"/>
    <property type="match status" value="1"/>
</dbReference>
<dbReference type="SUPFAM" id="SSF53448">
    <property type="entry name" value="Nucleotide-diphospho-sugar transferases"/>
    <property type="match status" value="1"/>
</dbReference>
<comment type="subunit">
    <text evidence="6">Homotetramer.</text>
</comment>
<comment type="similarity">
    <text evidence="4">Belongs to the KdsC family.</text>
</comment>
<dbReference type="RefSeq" id="WP_091405052.1">
    <property type="nucleotide sequence ID" value="NZ_FMYV01000008.1"/>
</dbReference>
<dbReference type="PANTHER" id="PTHR21485">
    <property type="entry name" value="HAD SUPERFAMILY MEMBERS CMAS AND KDSC"/>
    <property type="match status" value="1"/>
</dbReference>
<dbReference type="GO" id="GO:0016788">
    <property type="term" value="F:hydrolase activity, acting on ester bonds"/>
    <property type="evidence" value="ECO:0007669"/>
    <property type="project" value="InterPro"/>
</dbReference>
<organism evidence="11 12">
    <name type="scientific">Geotoga petraea</name>
    <dbReference type="NCBI Taxonomy" id="28234"/>
    <lineage>
        <taxon>Bacteria</taxon>
        <taxon>Thermotogati</taxon>
        <taxon>Thermotogota</taxon>
        <taxon>Thermotogae</taxon>
        <taxon>Petrotogales</taxon>
        <taxon>Petrotogaceae</taxon>
        <taxon>Geotoga</taxon>
    </lineage>
</organism>
<sequence>MKKIAMIPLRAGSKSIKNKNRKKMLGRPLFTWVLGEAYHSNLNQVYVFTDDKEIIDYVEKEYKYTDKIKVLQRSEESSTDTASTEFAMKEFVNSIDHDYDLLFLLQATSPLSTKEAINKVIEKIEKDSYDSALTVVENKRFIWDKCGNSINYDYNNRPRRQDFEGYLVENGAIYGTTKQQFEKSGIRIGGNIGIVKMPEDTLIEIDEPNDWYIVENLLENRLRKNKKKNSKIKALFLDVDGVFTKGTVYFDNNGELLKEFSLRDGMGLEILRENDIEVFVITSENSDIVKSRMNKLKIDNYYPGVKDKYTKIEDILIDRNYKREEIAYIGDDINDLSNLISVGWSFCPKNAVKEIKDKVDIILNNDGGREAIREAVSFIIEYNKRED</sequence>
<evidence type="ECO:0000313" key="11">
    <source>
        <dbReference type="EMBL" id="SDC79944.1"/>
    </source>
</evidence>
<reference evidence="11 12" key="1">
    <citation type="submission" date="2016-10" db="EMBL/GenBank/DDBJ databases">
        <authorList>
            <person name="de Groot N.N."/>
        </authorList>
    </citation>
    <scope>NUCLEOTIDE SEQUENCE [LARGE SCALE GENOMIC DNA]</scope>
    <source>
        <strain evidence="11 12">WG14</strain>
    </source>
</reference>
<evidence type="ECO:0000256" key="4">
    <source>
        <dbReference type="ARBA" id="ARBA00005893"/>
    </source>
</evidence>
<keyword evidence="9" id="KW-0378">Hydrolase</keyword>
<name>A0A1G6PK39_9BACT</name>
<dbReference type="EC" id="2.7.7.43" evidence="7"/>
<dbReference type="Proteomes" id="UP000199322">
    <property type="component" value="Unassembled WGS sequence"/>
</dbReference>
<dbReference type="UniPathway" id="UPA00628"/>
<dbReference type="Gene3D" id="3.90.550.10">
    <property type="entry name" value="Spore Coat Polysaccharide Biosynthesis Protein SpsA, Chain A"/>
    <property type="match status" value="1"/>
</dbReference>
<dbReference type="InterPro" id="IPR029044">
    <property type="entry name" value="Nucleotide-diphossugar_trans"/>
</dbReference>
<dbReference type="SFLD" id="SFLDS00003">
    <property type="entry name" value="Haloacid_Dehalogenase"/>
    <property type="match status" value="1"/>
</dbReference>
<comment type="cofactor">
    <cofactor evidence="2">
        <name>Mg(2+)</name>
        <dbReference type="ChEBI" id="CHEBI:18420"/>
    </cofactor>
</comment>
<evidence type="ECO:0000256" key="9">
    <source>
        <dbReference type="ARBA" id="ARBA00022801"/>
    </source>
</evidence>
<evidence type="ECO:0000256" key="7">
    <source>
        <dbReference type="ARBA" id="ARBA00012491"/>
    </source>
</evidence>
<dbReference type="SFLD" id="SFLDG01136">
    <property type="entry name" value="C1.6:_Phosphoserine_Phosphatas"/>
    <property type="match status" value="1"/>
</dbReference>
<evidence type="ECO:0000313" key="12">
    <source>
        <dbReference type="Proteomes" id="UP000199322"/>
    </source>
</evidence>
<keyword evidence="12" id="KW-1185">Reference proteome</keyword>
<dbReference type="InterPro" id="IPR036412">
    <property type="entry name" value="HAD-like_sf"/>
</dbReference>
<evidence type="ECO:0000256" key="5">
    <source>
        <dbReference type="ARBA" id="ARBA00010726"/>
    </source>
</evidence>
<dbReference type="STRING" id="28234.SAMN04488588_1821"/>
<dbReference type="Gene3D" id="3.40.50.1000">
    <property type="entry name" value="HAD superfamily/HAD-like"/>
    <property type="match status" value="1"/>
</dbReference>
<dbReference type="AlphaFoldDB" id="A0A1G6PK39"/>
<dbReference type="GO" id="GO:0006054">
    <property type="term" value="P:N-acetylneuraminate metabolic process"/>
    <property type="evidence" value="ECO:0007669"/>
    <property type="project" value="UniProtKB-UniPathway"/>
</dbReference>
<dbReference type="PANTHER" id="PTHR21485:SF3">
    <property type="entry name" value="N-ACYLNEURAMINATE CYTIDYLYLTRANSFERASE"/>
    <property type="match status" value="1"/>
</dbReference>
<evidence type="ECO:0000256" key="3">
    <source>
        <dbReference type="ARBA" id="ARBA00005141"/>
    </source>
</evidence>
<protein>
    <recommendedName>
        <fullName evidence="7">N-acylneuraminate cytidylyltransferase</fullName>
        <ecNumber evidence="7">2.7.7.43</ecNumber>
    </recommendedName>
</protein>
<gene>
    <name evidence="11" type="ORF">SAMN04488588_1821</name>
</gene>
<accession>A0A1G6PK39</accession>
<keyword evidence="8" id="KW-0479">Metal-binding</keyword>
<dbReference type="InterPro" id="IPR023214">
    <property type="entry name" value="HAD_sf"/>
</dbReference>